<reference evidence="4" key="2">
    <citation type="submission" date="2020-03" db="EMBL/GenBank/DDBJ databases">
        <title>Complete Genome Sequences of Extremely Thermoacidophilic, Metal-Mobilizing Type-Strain Members of the Archaeal Family Sulfolobaceae: Acidianus brierleyi DSM-1651T, Acidianus sulfidivorans DSM-18786T, Metallosphaera hakonensis DSM-7519T, and Metallosphaera prunae DSM-10039T.</title>
        <authorList>
            <person name="Counts J.A."/>
            <person name="Kelly R.M."/>
        </authorList>
    </citation>
    <scope>NUCLEOTIDE SEQUENCE [LARGE SCALE GENOMIC DNA]</scope>
    <source>
        <strain evidence="4">HO1-1</strain>
    </source>
</reference>
<dbReference type="InterPro" id="IPR029063">
    <property type="entry name" value="SAM-dependent_MTases_sf"/>
</dbReference>
<protein>
    <submittedName>
        <fullName evidence="3">Methyltransferase domain-containing protein</fullName>
    </submittedName>
</protein>
<dbReference type="EMBL" id="CP029287">
    <property type="protein sequence ID" value="AWR98519.1"/>
    <property type="molecule type" value="Genomic_DNA"/>
</dbReference>
<reference evidence="4" key="3">
    <citation type="submission" date="2020-03" db="EMBL/GenBank/DDBJ databases">
        <title>Sequencing and Assembly of Multiple Reported Metal-Biooxidizing Members of the Extremely Thermoacidophilic Archaeal Family Sulfolobaceae.</title>
        <authorList>
            <person name="Counts J.A."/>
            <person name="Kelly R.M."/>
        </authorList>
    </citation>
    <scope>NUCLEOTIDE SEQUENCE [LARGE SCALE GENOMIC DNA]</scope>
    <source>
        <strain evidence="4">HO1-1</strain>
    </source>
</reference>
<organism evidence="3 4">
    <name type="scientific">Metallosphaera hakonensis JCM 8857 = DSM 7519</name>
    <dbReference type="NCBI Taxonomy" id="1293036"/>
    <lineage>
        <taxon>Archaea</taxon>
        <taxon>Thermoproteota</taxon>
        <taxon>Thermoprotei</taxon>
        <taxon>Sulfolobales</taxon>
        <taxon>Sulfolobaceae</taxon>
        <taxon>Metallosphaera</taxon>
    </lineage>
</organism>
<keyword evidence="3" id="KW-0489">Methyltransferase</keyword>
<proteinExistence type="predicted"/>
<dbReference type="SUPFAM" id="SSF53335">
    <property type="entry name" value="S-adenosyl-L-methionine-dependent methyltransferases"/>
    <property type="match status" value="1"/>
</dbReference>
<dbReference type="RefSeq" id="WP_054837567.1">
    <property type="nucleotide sequence ID" value="NZ_BBBA01000094.1"/>
</dbReference>
<evidence type="ECO:0000313" key="4">
    <source>
        <dbReference type="Proteomes" id="UP000247586"/>
    </source>
</evidence>
<dbReference type="CDD" id="cd02440">
    <property type="entry name" value="AdoMet_MTases"/>
    <property type="match status" value="1"/>
</dbReference>
<sequence length="180" mass="20286">MVQDRIIPPFILDNPIRRAISPPTKIVERFRDAVKPGMVVLDVGSGPGFFVPILSRMVGERGKVWAVDPDPRAVERVKGRGLNNVEAVVGRANSLDFLQDESVDFVFSNLVLCCVVDHKGSVKEMYRVLRKGGKAYVSSRKGRGKDPRNVSWSEWRDLLSSFSRVREGSSFLEWWALVEK</sequence>
<dbReference type="Proteomes" id="UP000247586">
    <property type="component" value="Chromosome"/>
</dbReference>
<evidence type="ECO:0000256" key="1">
    <source>
        <dbReference type="ARBA" id="ARBA00022679"/>
    </source>
</evidence>
<feature type="domain" description="Methyltransferase type 11" evidence="2">
    <location>
        <begin position="41"/>
        <end position="136"/>
    </location>
</feature>
<gene>
    <name evidence="3" type="ORF">DFR87_01010</name>
</gene>
<keyword evidence="1 3" id="KW-0808">Transferase</keyword>
<dbReference type="GO" id="GO:0032259">
    <property type="term" value="P:methylation"/>
    <property type="evidence" value="ECO:0007669"/>
    <property type="project" value="UniProtKB-KW"/>
</dbReference>
<reference evidence="3 4" key="1">
    <citation type="submission" date="2018-05" db="EMBL/GenBank/DDBJ databases">
        <title>Complete Genome Sequences of Extremely Thermoacidophilic, Metal-Mobilizing Type-Strain Members of the Archaeal Family Sulfolobaceae: Acidianus brierleyi DSM-1651T, Acidianus sulfidivorans DSM-18786T, Metallosphaera hakonensis DSM-7519T, and Metallosphaera prunae DSM-10039T.</title>
        <authorList>
            <person name="Counts J.A."/>
            <person name="Kelly R.M."/>
        </authorList>
    </citation>
    <scope>NUCLEOTIDE SEQUENCE [LARGE SCALE GENOMIC DNA]</scope>
    <source>
        <strain evidence="3 4">HO1-1</strain>
    </source>
</reference>
<dbReference type="PANTHER" id="PTHR43861:SF3">
    <property type="entry name" value="PUTATIVE (AFU_ORTHOLOGUE AFUA_2G14390)-RELATED"/>
    <property type="match status" value="1"/>
</dbReference>
<name>A0A2U9IR47_9CREN</name>
<dbReference type="PANTHER" id="PTHR43861">
    <property type="entry name" value="TRANS-ACONITATE 2-METHYLTRANSFERASE-RELATED"/>
    <property type="match status" value="1"/>
</dbReference>
<dbReference type="Pfam" id="PF08241">
    <property type="entry name" value="Methyltransf_11"/>
    <property type="match status" value="1"/>
</dbReference>
<evidence type="ECO:0000259" key="2">
    <source>
        <dbReference type="Pfam" id="PF08241"/>
    </source>
</evidence>
<keyword evidence="4" id="KW-1185">Reference proteome</keyword>
<dbReference type="OrthoDB" id="1018at2157"/>
<evidence type="ECO:0000313" key="3">
    <source>
        <dbReference type="EMBL" id="AWR98519.1"/>
    </source>
</evidence>
<accession>A0A2U9IR47</accession>
<dbReference type="KEGG" id="mhk:DFR87_01010"/>
<dbReference type="GO" id="GO:0008757">
    <property type="term" value="F:S-adenosylmethionine-dependent methyltransferase activity"/>
    <property type="evidence" value="ECO:0007669"/>
    <property type="project" value="InterPro"/>
</dbReference>
<dbReference type="GeneID" id="36833878"/>
<dbReference type="Gene3D" id="3.40.50.150">
    <property type="entry name" value="Vaccinia Virus protein VP39"/>
    <property type="match status" value="1"/>
</dbReference>
<dbReference type="InterPro" id="IPR013216">
    <property type="entry name" value="Methyltransf_11"/>
</dbReference>
<dbReference type="AlphaFoldDB" id="A0A2U9IR47"/>